<evidence type="ECO:0000313" key="2">
    <source>
        <dbReference type="EMBL" id="GFO57795.1"/>
    </source>
</evidence>
<sequence length="422" mass="46074">MPVPAATLLVALLGLAPLRSLAAEPAPFEPSPVYHTPLAGEAGSANFHGYAVTLPATDRAHQSALTLGGTLLLPRQGRTTGVPIAAGYFRQYWQDSRTRDVVSIFVNDLEYDRTILGPVEWVGRLENYTLPGTQAELAQNREVTATTVTYGSASLALGPGLRFPVAPFEVDNDLKLQLLGDLGYFYAARSHETGPDLLLPPNTLTYGARLRVRYDALRRNLLELPHHGFAAGGDAEYRARGNWQELGTRQSPEPANRDYLLLSGYLFAAGGIPGLSERNRLVMSVYGGTTYHGRGDRFDAFRLNGGPSSGETEDIARPHYTGMVYDDVLATNYAMISAGYRRELCFFIYLTLAGGYLWADRASALEDGRVEFRETTSLSGTASLDFAFFGNSSFNVGYAWDSRVVRNGRSGGGVSFTWNKLF</sequence>
<feature type="signal peptide" evidence="1">
    <location>
        <begin position="1"/>
        <end position="22"/>
    </location>
</feature>
<name>A0A6V8MCU3_9BACT</name>
<evidence type="ECO:0008006" key="4">
    <source>
        <dbReference type="Google" id="ProtNLM"/>
    </source>
</evidence>
<comment type="caution">
    <text evidence="2">The sequence shown here is derived from an EMBL/GenBank/DDBJ whole genome shotgun (WGS) entry which is preliminary data.</text>
</comment>
<dbReference type="Proteomes" id="UP000556026">
    <property type="component" value="Unassembled WGS sequence"/>
</dbReference>
<dbReference type="EMBL" id="BLXX01000001">
    <property type="protein sequence ID" value="GFO57795.1"/>
    <property type="molecule type" value="Genomic_DNA"/>
</dbReference>
<evidence type="ECO:0000256" key="1">
    <source>
        <dbReference type="SAM" id="SignalP"/>
    </source>
</evidence>
<protein>
    <recommendedName>
        <fullName evidence="4">Porin</fullName>
    </recommendedName>
</protein>
<proteinExistence type="predicted"/>
<accession>A0A6V8MCU3</accession>
<keyword evidence="3" id="KW-1185">Reference proteome</keyword>
<evidence type="ECO:0000313" key="3">
    <source>
        <dbReference type="Proteomes" id="UP000556026"/>
    </source>
</evidence>
<feature type="chain" id="PRO_5027891075" description="Porin" evidence="1">
    <location>
        <begin position="23"/>
        <end position="422"/>
    </location>
</feature>
<reference evidence="3" key="1">
    <citation type="submission" date="2020-06" db="EMBL/GenBank/DDBJ databases">
        <title>Draft genomic sequence of Geomonas sp. Red330.</title>
        <authorList>
            <person name="Itoh H."/>
            <person name="Zhenxing X."/>
            <person name="Ushijima N."/>
            <person name="Masuda Y."/>
            <person name="Shiratori Y."/>
            <person name="Senoo K."/>
        </authorList>
    </citation>
    <scope>NUCLEOTIDE SEQUENCE [LARGE SCALE GENOMIC DNA]</scope>
    <source>
        <strain evidence="3">Red330</strain>
    </source>
</reference>
<dbReference type="AlphaFoldDB" id="A0A6V8MCU3"/>
<gene>
    <name evidence="2" type="ORF">GMST_01200</name>
</gene>
<organism evidence="2 3">
    <name type="scientific">Geomonas silvestris</name>
    <dbReference type="NCBI Taxonomy" id="2740184"/>
    <lineage>
        <taxon>Bacteria</taxon>
        <taxon>Pseudomonadati</taxon>
        <taxon>Thermodesulfobacteriota</taxon>
        <taxon>Desulfuromonadia</taxon>
        <taxon>Geobacterales</taxon>
        <taxon>Geobacteraceae</taxon>
        <taxon>Geomonas</taxon>
    </lineage>
</organism>
<keyword evidence="1" id="KW-0732">Signal</keyword>